<accession>A0A4R6Y6V0</accession>
<evidence type="ECO:0000256" key="9">
    <source>
        <dbReference type="SAM" id="Phobius"/>
    </source>
</evidence>
<dbReference type="Pfam" id="PF07690">
    <property type="entry name" value="MFS_1"/>
    <property type="match status" value="1"/>
</dbReference>
<dbReference type="Gene3D" id="1.20.1250.20">
    <property type="entry name" value="MFS general substrate transporter like domains"/>
    <property type="match status" value="1"/>
</dbReference>
<evidence type="ECO:0000313" key="11">
    <source>
        <dbReference type="EMBL" id="TDR28838.1"/>
    </source>
</evidence>
<dbReference type="EMBL" id="SNZE01000033">
    <property type="protein sequence ID" value="TDR28838.1"/>
    <property type="molecule type" value="Genomic_DNA"/>
</dbReference>
<keyword evidence="4 9" id="KW-0812">Transmembrane</keyword>
<feature type="transmembrane region" description="Helical" evidence="9">
    <location>
        <begin position="90"/>
        <end position="114"/>
    </location>
</feature>
<evidence type="ECO:0000256" key="3">
    <source>
        <dbReference type="ARBA" id="ARBA00022475"/>
    </source>
</evidence>
<evidence type="ECO:0000259" key="10">
    <source>
        <dbReference type="PROSITE" id="PS50850"/>
    </source>
</evidence>
<keyword evidence="2" id="KW-0813">Transport</keyword>
<evidence type="ECO:0000256" key="6">
    <source>
        <dbReference type="ARBA" id="ARBA00023136"/>
    </source>
</evidence>
<evidence type="ECO:0000256" key="8">
    <source>
        <dbReference type="ARBA" id="ARBA00040914"/>
    </source>
</evidence>
<dbReference type="InterPro" id="IPR036259">
    <property type="entry name" value="MFS_trans_sf"/>
</dbReference>
<dbReference type="PROSITE" id="PS50850">
    <property type="entry name" value="MFS"/>
    <property type="match status" value="1"/>
</dbReference>
<sequence>MGSILRENGHEWGALSREKPQAQNPIARKKAVYNPLSIFQQHTHIMPPKSHFVTKPFIALLTYRLSVVLCYQIVAVVVGWQVYDFTHDKLALGLIGLSEVIPYFASALFAGYAVDHYSRRGLGILACALLLSMAIGLTVFSSGMTEFVAHWGVWPIYAAIALSGLARAFLSPVYNTLLVQLVERENYAKAAGIGSAVFQFAQILGPTIGGLLVAFGSPTSAYAITALCALTGMLALMRLKRHVTSNPKPPQSGDIKAIFTSIQQGLQFVFKNEVLLSALALDMFAVLFGGAMALLPAFVNDVLHQGPETLGLLRAAPAVGAIAMGIYLTRNPINRHAGKILLSCVAAFGMCMIVFALSKTLWLSALALALSGMFDSVSVVLRSTILQLTTPDDMRGRVSAINGLFIGSSNEIGAFESGVTAAWLGLVPSVVAGALVTLGIVAVTAKIAPKLRRLHIQDLL</sequence>
<reference evidence="11 12" key="1">
    <citation type="submission" date="2019-03" db="EMBL/GenBank/DDBJ databases">
        <title>Genomic Encyclopedia of Type Strains, Phase IV (KMG-IV): sequencing the most valuable type-strain genomes for metagenomic binning, comparative biology and taxonomic classification.</title>
        <authorList>
            <person name="Goeker M."/>
        </authorList>
    </citation>
    <scope>NUCLEOTIDE SEQUENCE [LARGE SCALE GENOMIC DNA]</scope>
    <source>
        <strain evidence="11 12">DSM 102852</strain>
    </source>
</reference>
<name>A0A4R6Y6V0_9BURK</name>
<feature type="transmembrane region" description="Helical" evidence="9">
    <location>
        <begin position="57"/>
        <end position="78"/>
    </location>
</feature>
<comment type="subcellular location">
    <subcellularLocation>
        <location evidence="1">Cell membrane</location>
        <topology evidence="1">Multi-pass membrane protein</topology>
    </subcellularLocation>
</comment>
<feature type="transmembrane region" description="Helical" evidence="9">
    <location>
        <begin position="191"/>
        <end position="215"/>
    </location>
</feature>
<dbReference type="RefSeq" id="WP_211336938.1">
    <property type="nucleotide sequence ID" value="NZ_SNZE01000033.1"/>
</dbReference>
<keyword evidence="12" id="KW-1185">Reference proteome</keyword>
<dbReference type="InterPro" id="IPR020846">
    <property type="entry name" value="MFS_dom"/>
</dbReference>
<dbReference type="GO" id="GO:0005886">
    <property type="term" value="C:plasma membrane"/>
    <property type="evidence" value="ECO:0007669"/>
    <property type="project" value="UniProtKB-SubCell"/>
</dbReference>
<keyword evidence="6 9" id="KW-0472">Membrane</keyword>
<dbReference type="CDD" id="cd06173">
    <property type="entry name" value="MFS_MefA_like"/>
    <property type="match status" value="1"/>
</dbReference>
<evidence type="ECO:0000256" key="2">
    <source>
        <dbReference type="ARBA" id="ARBA00022448"/>
    </source>
</evidence>
<feature type="transmembrane region" description="Helical" evidence="9">
    <location>
        <begin position="421"/>
        <end position="445"/>
    </location>
</feature>
<dbReference type="AlphaFoldDB" id="A0A4R6Y6V0"/>
<feature type="transmembrane region" description="Helical" evidence="9">
    <location>
        <begin position="152"/>
        <end position="170"/>
    </location>
</feature>
<organism evidence="11 12">
    <name type="scientific">Hydromonas duriensis</name>
    <dbReference type="NCBI Taxonomy" id="1527608"/>
    <lineage>
        <taxon>Bacteria</taxon>
        <taxon>Pseudomonadati</taxon>
        <taxon>Pseudomonadota</taxon>
        <taxon>Betaproteobacteria</taxon>
        <taxon>Burkholderiales</taxon>
        <taxon>Burkholderiaceae</taxon>
        <taxon>Hydromonas</taxon>
    </lineage>
</organism>
<evidence type="ECO:0000256" key="5">
    <source>
        <dbReference type="ARBA" id="ARBA00022989"/>
    </source>
</evidence>
<evidence type="ECO:0000313" key="12">
    <source>
        <dbReference type="Proteomes" id="UP000294480"/>
    </source>
</evidence>
<protein>
    <recommendedName>
        <fullName evidence="8">Multidrug efflux pump Tap</fullName>
    </recommendedName>
</protein>
<keyword evidence="5 9" id="KW-1133">Transmembrane helix</keyword>
<proteinExistence type="inferred from homology"/>
<feature type="transmembrane region" description="Helical" evidence="9">
    <location>
        <begin position="340"/>
        <end position="357"/>
    </location>
</feature>
<feature type="transmembrane region" description="Helical" evidence="9">
    <location>
        <begin position="221"/>
        <end position="239"/>
    </location>
</feature>
<dbReference type="SUPFAM" id="SSF103473">
    <property type="entry name" value="MFS general substrate transporter"/>
    <property type="match status" value="1"/>
</dbReference>
<dbReference type="Proteomes" id="UP000294480">
    <property type="component" value="Unassembled WGS sequence"/>
</dbReference>
<evidence type="ECO:0000256" key="7">
    <source>
        <dbReference type="ARBA" id="ARBA00038075"/>
    </source>
</evidence>
<dbReference type="InterPro" id="IPR011701">
    <property type="entry name" value="MFS"/>
</dbReference>
<comment type="similarity">
    <text evidence="7">Belongs to the major facilitator superfamily. Drug:H(+) antiporter-3 (DHA3) (TC 2.A.1.21) family.</text>
</comment>
<evidence type="ECO:0000256" key="1">
    <source>
        <dbReference type="ARBA" id="ARBA00004651"/>
    </source>
</evidence>
<feature type="transmembrane region" description="Helical" evidence="9">
    <location>
        <begin position="311"/>
        <end position="328"/>
    </location>
</feature>
<dbReference type="PANTHER" id="PTHR23513">
    <property type="entry name" value="INTEGRAL MEMBRANE EFFLUX PROTEIN-RELATED"/>
    <property type="match status" value="1"/>
</dbReference>
<comment type="caution">
    <text evidence="11">The sequence shown here is derived from an EMBL/GenBank/DDBJ whole genome shotgun (WGS) entry which is preliminary data.</text>
</comment>
<gene>
    <name evidence="11" type="ORF">DFR44_1339</name>
</gene>
<dbReference type="PANTHER" id="PTHR23513:SF9">
    <property type="entry name" value="ENTEROBACTIN EXPORTER ENTS"/>
    <property type="match status" value="1"/>
</dbReference>
<dbReference type="GO" id="GO:0022857">
    <property type="term" value="F:transmembrane transporter activity"/>
    <property type="evidence" value="ECO:0007669"/>
    <property type="project" value="InterPro"/>
</dbReference>
<keyword evidence="3" id="KW-1003">Cell membrane</keyword>
<feature type="transmembrane region" description="Helical" evidence="9">
    <location>
        <begin position="274"/>
        <end position="299"/>
    </location>
</feature>
<feature type="transmembrane region" description="Helical" evidence="9">
    <location>
        <begin position="121"/>
        <end position="140"/>
    </location>
</feature>
<feature type="domain" description="Major facilitator superfamily (MFS) profile" evidence="10">
    <location>
        <begin position="52"/>
        <end position="451"/>
    </location>
</feature>
<evidence type="ECO:0000256" key="4">
    <source>
        <dbReference type="ARBA" id="ARBA00022692"/>
    </source>
</evidence>